<dbReference type="SUPFAM" id="SSF52113">
    <property type="entry name" value="BRCT domain"/>
    <property type="match status" value="1"/>
</dbReference>
<dbReference type="Gene3D" id="3.30.210.10">
    <property type="entry name" value="DNA polymerase, thumb domain"/>
    <property type="match status" value="1"/>
</dbReference>
<keyword evidence="13" id="KW-0456">Lyase</keyword>
<sequence>MSSVSSSISVVEIPSIKQTLEKKTVSTKRPTTDAPGKRKRGGFVARMIPEQLQIFKGLVFLTFSATVFFPNSDVSPLRRLRIQRAQEYGALWAKTWGSHVTHIIVDKGLSFEEILKHLELETIPSDVAVVDEAYPAECIKFRCILRAAQVRFQVKGAPSAELPRLDTLQPESQSVLTQWSPPLKPDGRQLGQTQRSSQLSVQEDPSLEQAPQLDIYCEASGKIVRGSSPVREHDALNDVIEEAKATEHLPLDPLDTSDDDSAAEKSGYETSDESQSPPAKTKSRKLSDGQNGVARCWQQKFVCMQKHDSTSSAQNPNARTIEVLQQMLDYYTRTADHWRTLAYRKAISALRSQSKKVLSRSEAIRIPGIGERLADKIEEIVLTNRLRRLDNTSNTVEDRLLQTYLGVYGAGITVASRWIAQGYRSLEDLRTKASLTQAQRIGLDHYFDFSQQIPRTEVQAHGNFVRRVVRMESPDMQVIIGGSYRRGAATSGDIDLIITRPDATIEEIRTLMLDNVVPKLFQQGFLQASLAATCRGEGSKWHGASKLPDGQLWRRIDLLFVPGAELGAALIYFTGNDIFNRSIRLLASKKLMRLNQRGLYADVPRASQRTKVNPGRLLESRDERRIFKILGVPWRPPEHRNC</sequence>
<comment type="similarity">
    <text evidence="3 17">Belongs to the DNA polymerase type-X family.</text>
</comment>
<dbReference type="Proteomes" id="UP000000560">
    <property type="component" value="Chromosome VIII"/>
</dbReference>
<dbReference type="GO" id="GO:0003887">
    <property type="term" value="F:DNA-directed DNA polymerase activity"/>
    <property type="evidence" value="ECO:0000318"/>
    <property type="project" value="GO_Central"/>
</dbReference>
<reference evidence="21" key="2">
    <citation type="journal article" date="2009" name="Fungal Genet. Biol.">
        <title>The 2008 update of the Aspergillus nidulans genome annotation: a community effort.</title>
        <authorList>
            <person name="Wortman J.R."/>
            <person name="Gilsenan J.M."/>
            <person name="Joardar V."/>
            <person name="Deegan J."/>
            <person name="Clutterbuck J."/>
            <person name="Andersen M.R."/>
            <person name="Archer D."/>
            <person name="Bencina M."/>
            <person name="Braus G."/>
            <person name="Coutinho P."/>
            <person name="von Dohren H."/>
            <person name="Doonan J."/>
            <person name="Driessen A.J."/>
            <person name="Durek P."/>
            <person name="Espeso E."/>
            <person name="Fekete E."/>
            <person name="Flipphi M."/>
            <person name="Estrada C.G."/>
            <person name="Geysens S."/>
            <person name="Goldman G."/>
            <person name="de Groot P.W."/>
            <person name="Hansen K."/>
            <person name="Harris S.D."/>
            <person name="Heinekamp T."/>
            <person name="Helmstaedt K."/>
            <person name="Henrissat B."/>
            <person name="Hofmann G."/>
            <person name="Homan T."/>
            <person name="Horio T."/>
            <person name="Horiuchi H."/>
            <person name="James S."/>
            <person name="Jones M."/>
            <person name="Karaffa L."/>
            <person name="Karanyi Z."/>
            <person name="Kato M."/>
            <person name="Keller N."/>
            <person name="Kelly D.E."/>
            <person name="Kiel J.A."/>
            <person name="Kim J.M."/>
            <person name="van der Klei I.J."/>
            <person name="Klis F.M."/>
            <person name="Kovalchuk A."/>
            <person name="Krasevec N."/>
            <person name="Kubicek C.P."/>
            <person name="Liu B."/>
            <person name="Maccabe A."/>
            <person name="Meyer V."/>
            <person name="Mirabito P."/>
            <person name="Miskei M."/>
            <person name="Mos M."/>
            <person name="Mullins J."/>
            <person name="Nelson D.R."/>
            <person name="Nielsen J."/>
            <person name="Oakley B.R."/>
            <person name="Osmani S.A."/>
            <person name="Pakula T."/>
            <person name="Paszewski A."/>
            <person name="Paulsen I."/>
            <person name="Pilsyk S."/>
            <person name="Pocsi I."/>
            <person name="Punt P.J."/>
            <person name="Ram A.F."/>
            <person name="Ren Q."/>
            <person name="Robellet X."/>
            <person name="Robson G."/>
            <person name="Seiboth B."/>
            <person name="van Solingen P."/>
            <person name="Specht T."/>
            <person name="Sun J."/>
            <person name="Taheri-Talesh N."/>
            <person name="Takeshita N."/>
            <person name="Ussery D."/>
            <person name="vanKuyk P.A."/>
            <person name="Visser H."/>
            <person name="van de Vondervoort P.J."/>
            <person name="de Vries R.P."/>
            <person name="Walton J."/>
            <person name="Xiang X."/>
            <person name="Xiong Y."/>
            <person name="Zeng A.P."/>
            <person name="Brandt B.W."/>
            <person name="Cornell M.J."/>
            <person name="van den Hondel C.A."/>
            <person name="Visser J."/>
            <person name="Oliver S.G."/>
            <person name="Turner G."/>
        </authorList>
    </citation>
    <scope>GENOME REANNOTATION</scope>
    <source>
        <strain evidence="21">FGSC A4 / ATCC 38163 / CBS 112.46 / NRRL 194 / M139</strain>
    </source>
</reference>
<accession>C8VSR0</accession>
<evidence type="ECO:0000256" key="10">
    <source>
        <dbReference type="ARBA" id="ARBA00022932"/>
    </source>
</evidence>
<dbReference type="GO" id="GO:0003677">
    <property type="term" value="F:DNA binding"/>
    <property type="evidence" value="ECO:0007669"/>
    <property type="project" value="UniProtKB-UniRule"/>
</dbReference>
<evidence type="ECO:0000313" key="20">
    <source>
        <dbReference type="EMBL" id="CBF87890.1"/>
    </source>
</evidence>
<dbReference type="PANTHER" id="PTHR11276">
    <property type="entry name" value="DNA POLYMERASE TYPE-X FAMILY MEMBER"/>
    <property type="match status" value="1"/>
</dbReference>
<keyword evidence="8" id="KW-0479">Metal-binding</keyword>
<dbReference type="InterPro" id="IPR002008">
    <property type="entry name" value="DNA_pol_X_beta-like"/>
</dbReference>
<keyword evidence="6 17" id="KW-0548">Nucleotidyltransferase</keyword>
<dbReference type="Pfam" id="PF14791">
    <property type="entry name" value="DNA_pol_B_thumb"/>
    <property type="match status" value="1"/>
</dbReference>
<dbReference type="GO" id="GO:0006303">
    <property type="term" value="P:double-strand break repair via nonhomologous end joining"/>
    <property type="evidence" value="ECO:0000318"/>
    <property type="project" value="GO_Central"/>
</dbReference>
<evidence type="ECO:0000256" key="18">
    <source>
        <dbReference type="SAM" id="MobiDB-lite"/>
    </source>
</evidence>
<evidence type="ECO:0000256" key="15">
    <source>
        <dbReference type="ARBA" id="ARBA00049244"/>
    </source>
</evidence>
<dbReference type="EC" id="2.7.7.7" evidence="17"/>
<evidence type="ECO:0000256" key="2">
    <source>
        <dbReference type="ARBA" id="ARBA00004123"/>
    </source>
</evidence>
<dbReference type="FunFam" id="1.10.150.20:FF:000010">
    <property type="entry name" value="DNA polymerase lambda"/>
    <property type="match status" value="1"/>
</dbReference>
<evidence type="ECO:0000256" key="7">
    <source>
        <dbReference type="ARBA" id="ARBA00022705"/>
    </source>
</evidence>
<evidence type="ECO:0000256" key="17">
    <source>
        <dbReference type="RuleBase" id="RU366014"/>
    </source>
</evidence>
<feature type="domain" description="BRCT" evidence="19">
    <location>
        <begin position="50"/>
        <end position="152"/>
    </location>
</feature>
<dbReference type="eggNOG" id="KOG2534">
    <property type="taxonomic scope" value="Eukaryota"/>
</dbReference>
<dbReference type="PANTHER" id="PTHR11276:SF28">
    <property type="entry name" value="DNA POLYMERASE LAMBDA"/>
    <property type="match status" value="1"/>
</dbReference>
<dbReference type="FunCoup" id="C8VSR0">
    <property type="interactions" value="260"/>
</dbReference>
<dbReference type="SUPFAM" id="SSF47802">
    <property type="entry name" value="DNA polymerase beta, N-terminal domain-like"/>
    <property type="match status" value="1"/>
</dbReference>
<proteinExistence type="inferred from homology"/>
<dbReference type="FunFam" id="3.30.210.10:FF:000001">
    <property type="entry name" value="DNA polymerase lambda"/>
    <property type="match status" value="1"/>
</dbReference>
<dbReference type="FunFam" id="3.40.50.10190:FF:000115">
    <property type="entry name" value="DNA polymerase POL4"/>
    <property type="match status" value="1"/>
</dbReference>
<dbReference type="InterPro" id="IPR010996">
    <property type="entry name" value="HHH_MUS81"/>
</dbReference>
<evidence type="ECO:0000256" key="8">
    <source>
        <dbReference type="ARBA" id="ARBA00022723"/>
    </source>
</evidence>
<keyword evidence="9 17" id="KW-0227">DNA damage</keyword>
<dbReference type="SUPFAM" id="SSF81301">
    <property type="entry name" value="Nucleotidyltransferase"/>
    <property type="match status" value="1"/>
</dbReference>
<keyword evidence="12 17" id="KW-0234">DNA repair</keyword>
<dbReference type="InterPro" id="IPR018944">
    <property type="entry name" value="DNA_pol_lambd_fingers_domain"/>
</dbReference>
<dbReference type="GO" id="GO:0005634">
    <property type="term" value="C:nucleus"/>
    <property type="evidence" value="ECO:0000318"/>
    <property type="project" value="GO_Central"/>
</dbReference>
<dbReference type="InterPro" id="IPR019843">
    <property type="entry name" value="DNA_pol-X_BS"/>
</dbReference>
<comment type="catalytic activity">
    <reaction evidence="15 17">
        <text>DNA(n) + a 2'-deoxyribonucleoside 5'-triphosphate = DNA(n+1) + diphosphate</text>
        <dbReference type="Rhea" id="RHEA:22508"/>
        <dbReference type="Rhea" id="RHEA-COMP:17339"/>
        <dbReference type="Rhea" id="RHEA-COMP:17340"/>
        <dbReference type="ChEBI" id="CHEBI:33019"/>
        <dbReference type="ChEBI" id="CHEBI:61560"/>
        <dbReference type="ChEBI" id="CHEBI:173112"/>
        <dbReference type="EC" id="2.7.7.7"/>
    </reaction>
</comment>
<dbReference type="GO" id="GO:0046872">
    <property type="term" value="F:metal ion binding"/>
    <property type="evidence" value="ECO:0007669"/>
    <property type="project" value="UniProtKB-UniRule"/>
</dbReference>
<keyword evidence="10 17" id="KW-0239">DNA-directed DNA polymerase</keyword>
<dbReference type="Gene3D" id="1.10.150.110">
    <property type="entry name" value="DNA polymerase beta, N-terminal domain-like"/>
    <property type="match status" value="1"/>
</dbReference>
<dbReference type="RefSeq" id="XP_658835.2">
    <property type="nucleotide sequence ID" value="XM_653743.2"/>
</dbReference>
<dbReference type="Pfam" id="PF14792">
    <property type="entry name" value="DNA_pol_B_palm"/>
    <property type="match status" value="1"/>
</dbReference>
<dbReference type="KEGG" id="ani:ANIA_01231"/>
<dbReference type="EMBL" id="BN001308">
    <property type="protein sequence ID" value="CBF87890.1"/>
    <property type="molecule type" value="Genomic_DNA"/>
</dbReference>
<protein>
    <recommendedName>
        <fullName evidence="17">DNA polymerase</fullName>
        <ecNumber evidence="17">2.7.7.7</ecNumber>
    </recommendedName>
</protein>
<dbReference type="HOGENOM" id="CLU_008698_3_0_1"/>
<dbReference type="InterPro" id="IPR036420">
    <property type="entry name" value="BRCT_dom_sf"/>
</dbReference>
<dbReference type="GO" id="GO:0016829">
    <property type="term" value="F:lyase activity"/>
    <property type="evidence" value="ECO:0007669"/>
    <property type="project" value="UniProtKB-KW"/>
</dbReference>
<evidence type="ECO:0000256" key="13">
    <source>
        <dbReference type="ARBA" id="ARBA00023239"/>
    </source>
</evidence>
<dbReference type="GO" id="GO:0006260">
    <property type="term" value="P:DNA replication"/>
    <property type="evidence" value="ECO:0007669"/>
    <property type="project" value="UniProtKB-KW"/>
</dbReference>
<dbReference type="OMA" id="KWHGASA"/>
<evidence type="ECO:0000256" key="5">
    <source>
        <dbReference type="ARBA" id="ARBA00022679"/>
    </source>
</evidence>
<dbReference type="InParanoid" id="C8VSR0"/>
<dbReference type="SMART" id="SM00483">
    <property type="entry name" value="POLXc"/>
    <property type="match status" value="1"/>
</dbReference>
<dbReference type="InterPro" id="IPR028207">
    <property type="entry name" value="DNA_pol_B_palm_palm"/>
</dbReference>
<evidence type="ECO:0000256" key="6">
    <source>
        <dbReference type="ARBA" id="ARBA00022695"/>
    </source>
</evidence>
<name>C8VSR0_EMENI</name>
<feature type="region of interest" description="Disordered" evidence="18">
    <location>
        <begin position="243"/>
        <end position="290"/>
    </location>
</feature>
<feature type="compositionally biased region" description="Polar residues" evidence="18">
    <location>
        <begin position="169"/>
        <end position="180"/>
    </location>
</feature>
<evidence type="ECO:0000256" key="4">
    <source>
        <dbReference type="ARBA" id="ARBA00022634"/>
    </source>
</evidence>
<keyword evidence="11" id="KW-0238">DNA-binding</keyword>
<evidence type="ECO:0000256" key="12">
    <source>
        <dbReference type="ARBA" id="ARBA00023204"/>
    </source>
</evidence>
<evidence type="ECO:0000313" key="21">
    <source>
        <dbReference type="Proteomes" id="UP000000560"/>
    </source>
</evidence>
<evidence type="ECO:0000256" key="16">
    <source>
        <dbReference type="PIRSR" id="PIRSR622312-50"/>
    </source>
</evidence>
<dbReference type="CDD" id="cd00141">
    <property type="entry name" value="NT_POLXc"/>
    <property type="match status" value="1"/>
</dbReference>
<dbReference type="SUPFAM" id="SSF81585">
    <property type="entry name" value="PsbU/PolX domain-like"/>
    <property type="match status" value="1"/>
</dbReference>
<dbReference type="InterPro" id="IPR002054">
    <property type="entry name" value="DNA-dir_DNA_pol_X"/>
</dbReference>
<dbReference type="InterPro" id="IPR001357">
    <property type="entry name" value="BRCT_dom"/>
</dbReference>
<evidence type="ECO:0000256" key="14">
    <source>
        <dbReference type="ARBA" id="ARBA00023242"/>
    </source>
</evidence>
<evidence type="ECO:0000259" key="19">
    <source>
        <dbReference type="PROSITE" id="PS50172"/>
    </source>
</evidence>
<evidence type="ECO:0000256" key="3">
    <source>
        <dbReference type="ARBA" id="ARBA00008323"/>
    </source>
</evidence>
<evidence type="ECO:0000256" key="9">
    <source>
        <dbReference type="ARBA" id="ARBA00022763"/>
    </source>
</evidence>
<dbReference type="GeneID" id="2877008"/>
<comment type="cofactor">
    <cofactor evidence="1">
        <name>Mn(2+)</name>
        <dbReference type="ChEBI" id="CHEBI:29035"/>
    </cofactor>
</comment>
<dbReference type="InterPro" id="IPR027421">
    <property type="entry name" value="DNA_pol_lamdba_lyase_dom_sf"/>
</dbReference>
<organism evidence="20 21">
    <name type="scientific">Emericella nidulans (strain FGSC A4 / ATCC 38163 / CBS 112.46 / NRRL 194 / M139)</name>
    <name type="common">Aspergillus nidulans</name>
    <dbReference type="NCBI Taxonomy" id="227321"/>
    <lineage>
        <taxon>Eukaryota</taxon>
        <taxon>Fungi</taxon>
        <taxon>Dikarya</taxon>
        <taxon>Ascomycota</taxon>
        <taxon>Pezizomycotina</taxon>
        <taxon>Eurotiomycetes</taxon>
        <taxon>Eurotiomycetidae</taxon>
        <taxon>Eurotiales</taxon>
        <taxon>Aspergillaceae</taxon>
        <taxon>Aspergillus</taxon>
        <taxon>Aspergillus subgen. Nidulantes</taxon>
    </lineage>
</organism>
<dbReference type="InterPro" id="IPR037160">
    <property type="entry name" value="DNA_Pol_thumb_sf"/>
</dbReference>
<evidence type="ECO:0000256" key="11">
    <source>
        <dbReference type="ARBA" id="ARBA00023125"/>
    </source>
</evidence>
<dbReference type="STRING" id="227321.C8VSR0"/>
<feature type="active site" description="Nucleophile; Schiff-base intermediate with DNA; for 5'-dRP lyase activity" evidence="16">
    <location>
        <position position="376"/>
    </location>
</feature>
<dbReference type="PROSITE" id="PS00522">
    <property type="entry name" value="DNA_POLYMERASE_X"/>
    <property type="match status" value="1"/>
</dbReference>
<comment type="subcellular location">
    <subcellularLocation>
        <location evidence="2 17">Nucleus</location>
    </subcellularLocation>
</comment>
<keyword evidence="7" id="KW-0235">DNA replication</keyword>
<dbReference type="Gene3D" id="1.10.150.20">
    <property type="entry name" value="5' to 3' exonuclease, C-terminal subdomain"/>
    <property type="match status" value="1"/>
</dbReference>
<dbReference type="InterPro" id="IPR029398">
    <property type="entry name" value="PolB_thumb"/>
</dbReference>
<feature type="compositionally biased region" description="Polar residues" evidence="18">
    <location>
        <begin position="190"/>
        <end position="203"/>
    </location>
</feature>
<keyword evidence="5 17" id="KW-0808">Transferase</keyword>
<dbReference type="AlphaFoldDB" id="C8VSR0"/>
<keyword evidence="21" id="KW-1185">Reference proteome</keyword>
<comment type="function">
    <text evidence="17">DNA polymerase that functions in several pathways of DNA repair. Involved in base excision repair (BER) responsible for repair of lesions that give rise to abasic (AP) sites in DNA. Also contributes to DNA double-strand break repair by non-homologous end joining and homologous recombination. Has both template-dependent and template-independent (terminal transferase) DNA polymerase activities. Has also a 5'-deoxyribose-5-phosphate lyase (dRP lyase) activity.</text>
</comment>
<evidence type="ECO:0000256" key="1">
    <source>
        <dbReference type="ARBA" id="ARBA00001936"/>
    </source>
</evidence>
<dbReference type="InterPro" id="IPR043519">
    <property type="entry name" value="NT_sf"/>
</dbReference>
<keyword evidence="4" id="KW-0237">DNA synthesis</keyword>
<dbReference type="PRINTS" id="PR00869">
    <property type="entry name" value="DNAPOLX"/>
</dbReference>
<feature type="region of interest" description="Disordered" evidence="18">
    <location>
        <begin position="164"/>
        <end position="212"/>
    </location>
</feature>
<dbReference type="FunFam" id="1.10.150.110:FF:000005">
    <property type="entry name" value="DNA polymerase POL4"/>
    <property type="match status" value="1"/>
</dbReference>
<gene>
    <name evidence="20" type="ORF">ANIA_01231</name>
</gene>
<dbReference type="Pfam" id="PF14716">
    <property type="entry name" value="HHH_8"/>
    <property type="match status" value="1"/>
</dbReference>
<dbReference type="Gene3D" id="3.30.460.10">
    <property type="entry name" value="Beta Polymerase, domain 2"/>
    <property type="match status" value="1"/>
</dbReference>
<dbReference type="PROSITE" id="PS50172">
    <property type="entry name" value="BRCT"/>
    <property type="match status" value="1"/>
</dbReference>
<dbReference type="Pfam" id="PF10391">
    <property type="entry name" value="DNA_pol_lambd_f"/>
    <property type="match status" value="1"/>
</dbReference>
<dbReference type="PRINTS" id="PR00870">
    <property type="entry name" value="DNAPOLXBETA"/>
</dbReference>
<dbReference type="OrthoDB" id="205514at2759"/>
<dbReference type="InterPro" id="IPR022312">
    <property type="entry name" value="DNA_pol_X"/>
</dbReference>
<dbReference type="Gene3D" id="3.40.50.10190">
    <property type="entry name" value="BRCT domain"/>
    <property type="match status" value="1"/>
</dbReference>
<dbReference type="FunFam" id="3.30.460.10:FF:000050">
    <property type="entry name" value="DNA polymerase POL4"/>
    <property type="match status" value="1"/>
</dbReference>
<reference evidence="21" key="1">
    <citation type="journal article" date="2005" name="Nature">
        <title>Sequencing of Aspergillus nidulans and comparative analysis with A. fumigatus and A. oryzae.</title>
        <authorList>
            <person name="Galagan J.E."/>
            <person name="Calvo S.E."/>
            <person name="Cuomo C."/>
            <person name="Ma L.J."/>
            <person name="Wortman J.R."/>
            <person name="Batzoglou S."/>
            <person name="Lee S.I."/>
            <person name="Basturkmen M."/>
            <person name="Spevak C.C."/>
            <person name="Clutterbuck J."/>
            <person name="Kapitonov V."/>
            <person name="Jurka J."/>
            <person name="Scazzocchio C."/>
            <person name="Farman M."/>
            <person name="Butler J."/>
            <person name="Purcell S."/>
            <person name="Harris S."/>
            <person name="Braus G.H."/>
            <person name="Draht O."/>
            <person name="Busch S."/>
            <person name="D'Enfert C."/>
            <person name="Bouchier C."/>
            <person name="Goldman G.H."/>
            <person name="Bell-Pedersen D."/>
            <person name="Griffiths-Jones S."/>
            <person name="Doonan J.H."/>
            <person name="Yu J."/>
            <person name="Vienken K."/>
            <person name="Pain A."/>
            <person name="Freitag M."/>
            <person name="Selker E.U."/>
            <person name="Archer D.B."/>
            <person name="Penalva M.A."/>
            <person name="Oakley B.R."/>
            <person name="Momany M."/>
            <person name="Tanaka T."/>
            <person name="Kumagai T."/>
            <person name="Asai K."/>
            <person name="Machida M."/>
            <person name="Nierman W.C."/>
            <person name="Denning D.W."/>
            <person name="Caddick M."/>
            <person name="Hynes M."/>
            <person name="Paoletti M."/>
            <person name="Fischer R."/>
            <person name="Miller B."/>
            <person name="Dyer P."/>
            <person name="Sachs M.S."/>
            <person name="Osmani S.A."/>
            <person name="Birren B.W."/>
        </authorList>
    </citation>
    <scope>NUCLEOTIDE SEQUENCE [LARGE SCALE GENOMIC DNA]</scope>
    <source>
        <strain evidence="21">FGSC A4 / ATCC 38163 / CBS 112.46 / NRRL 194 / M139</strain>
    </source>
</reference>
<keyword evidence="14 17" id="KW-0539">Nucleus</keyword>